<gene>
    <name evidence="10" type="ORF">UPYG_G00300070</name>
</gene>
<keyword evidence="4" id="KW-0833">Ubl conjugation pathway</keyword>
<dbReference type="PROSITE" id="PS50600">
    <property type="entry name" value="ULP_PROTEASE"/>
    <property type="match status" value="1"/>
</dbReference>
<reference evidence="10 11" key="1">
    <citation type="submission" date="2024-06" db="EMBL/GenBank/DDBJ databases">
        <authorList>
            <person name="Pan Q."/>
            <person name="Wen M."/>
            <person name="Jouanno E."/>
            <person name="Zahm M."/>
            <person name="Klopp C."/>
            <person name="Cabau C."/>
            <person name="Louis A."/>
            <person name="Berthelot C."/>
            <person name="Parey E."/>
            <person name="Roest Crollius H."/>
            <person name="Montfort J."/>
            <person name="Robinson-Rechavi M."/>
            <person name="Bouchez O."/>
            <person name="Lampietro C."/>
            <person name="Lopez Roques C."/>
            <person name="Donnadieu C."/>
            <person name="Postlethwait J."/>
            <person name="Bobe J."/>
            <person name="Verreycken H."/>
            <person name="Guiguen Y."/>
        </authorList>
    </citation>
    <scope>NUCLEOTIDE SEQUENCE [LARGE SCALE GENOMIC DNA]</scope>
    <source>
        <strain evidence="10">Up_M1</strain>
        <tissue evidence="10">Testis</tissue>
    </source>
</reference>
<dbReference type="EMBL" id="JAGEUA010000009">
    <property type="protein sequence ID" value="KAL0966783.1"/>
    <property type="molecule type" value="Genomic_DNA"/>
</dbReference>
<keyword evidence="11" id="KW-1185">Reference proteome</keyword>
<keyword evidence="7" id="KW-0539">Nucleus</keyword>
<dbReference type="PANTHER" id="PTHR12606">
    <property type="entry name" value="SENTRIN/SUMO-SPECIFIC PROTEASE"/>
    <property type="match status" value="1"/>
</dbReference>
<comment type="similarity">
    <text evidence="2">Belongs to the peptidase C48 family.</text>
</comment>
<keyword evidence="6" id="KW-0788">Thiol protease</keyword>
<evidence type="ECO:0000256" key="7">
    <source>
        <dbReference type="ARBA" id="ARBA00023242"/>
    </source>
</evidence>
<dbReference type="GO" id="GO:0005730">
    <property type="term" value="C:nucleolus"/>
    <property type="evidence" value="ECO:0007669"/>
    <property type="project" value="UniProtKB-SubCell"/>
</dbReference>
<dbReference type="Pfam" id="PF02902">
    <property type="entry name" value="Peptidase_C48"/>
    <property type="match status" value="1"/>
</dbReference>
<evidence type="ECO:0000313" key="10">
    <source>
        <dbReference type="EMBL" id="KAL0966783.1"/>
    </source>
</evidence>
<evidence type="ECO:0000256" key="3">
    <source>
        <dbReference type="ARBA" id="ARBA00022670"/>
    </source>
</evidence>
<keyword evidence="3" id="KW-0645">Protease</keyword>
<dbReference type="PANTHER" id="PTHR12606:SF10">
    <property type="entry name" value="SENTRIN-SPECIFIC PROTEASE 5"/>
    <property type="match status" value="1"/>
</dbReference>
<dbReference type="Proteomes" id="UP001557470">
    <property type="component" value="Unassembled WGS sequence"/>
</dbReference>
<proteinExistence type="inferred from homology"/>
<feature type="domain" description="Ubiquitin-like protease family profile" evidence="9">
    <location>
        <begin position="415"/>
        <end position="572"/>
    </location>
</feature>
<evidence type="ECO:0000256" key="5">
    <source>
        <dbReference type="ARBA" id="ARBA00022801"/>
    </source>
</evidence>
<evidence type="ECO:0000256" key="4">
    <source>
        <dbReference type="ARBA" id="ARBA00022786"/>
    </source>
</evidence>
<dbReference type="InterPro" id="IPR038765">
    <property type="entry name" value="Papain-like_cys_pep_sf"/>
</dbReference>
<evidence type="ECO:0000259" key="9">
    <source>
        <dbReference type="PROSITE" id="PS50600"/>
    </source>
</evidence>
<dbReference type="GO" id="GO:0006508">
    <property type="term" value="P:proteolysis"/>
    <property type="evidence" value="ECO:0007669"/>
    <property type="project" value="UniProtKB-KW"/>
</dbReference>
<evidence type="ECO:0000256" key="6">
    <source>
        <dbReference type="ARBA" id="ARBA00022807"/>
    </source>
</evidence>
<dbReference type="Pfam" id="PF19722">
    <property type="entry name" value="SENP3_5_N"/>
    <property type="match status" value="1"/>
</dbReference>
<feature type="region of interest" description="Disordered" evidence="8">
    <location>
        <begin position="17"/>
        <end position="56"/>
    </location>
</feature>
<evidence type="ECO:0000256" key="2">
    <source>
        <dbReference type="ARBA" id="ARBA00005234"/>
    </source>
</evidence>
<comment type="caution">
    <text evidence="10">The sequence shown here is derived from an EMBL/GenBank/DDBJ whole genome shotgun (WGS) entry which is preliminary data.</text>
</comment>
<dbReference type="InterPro" id="IPR045577">
    <property type="entry name" value="SENP3_5_cons_dom"/>
</dbReference>
<evidence type="ECO:0000256" key="8">
    <source>
        <dbReference type="SAM" id="MobiDB-lite"/>
    </source>
</evidence>
<evidence type="ECO:0000313" key="11">
    <source>
        <dbReference type="Proteomes" id="UP001557470"/>
    </source>
</evidence>
<dbReference type="Gene3D" id="3.40.395.10">
    <property type="entry name" value="Adenoviral Proteinase, Chain A"/>
    <property type="match status" value="1"/>
</dbReference>
<dbReference type="SUPFAM" id="SSF54001">
    <property type="entry name" value="Cysteine proteinases"/>
    <property type="match status" value="1"/>
</dbReference>
<sequence>MLYFSACNDYSLRNLSTEEAQSNKEEKSPLSFSASVGQSKGPGTRNHPLEILNNHSQSPTNQKLLAIHSNSWPVNSASHERKCEKIKSSKPKVESVVISSPPPPSVAGGSHAFSKPLVCSDLSRPSVPSSDTTVEVHALPVKHNHIPSKCHLGPGNDTLSLKLSMARGFPLSAQDKRPLSRRRNIQFWLQRKWRTGGCLSWPSVIRQNQRVGKTRKSFRSHASTKTSGAHVVEVDVSQTSRKVRENGESVSLAISCDEQGLFSSDDSQVKGRANQKVSRPVGTSVLCGKLRRMTEDDCDHDKASAMQKPSTLLATKRATVQRKKPVLSPPQRQQGPPEVFRETLLTHIREFLNGFYAKFGSFIPLRQIDVVIHLKKLLNTDLTEWMHYISKALLKYRAALSRVPMASFRVLYNKHTLTLEDLSTLDHENWLNDQVINMYGDLIMESAQHKVHFFNSFFYHQLITKGYEGVKRWTRKVDLFSKALLLVPIHLEIHWCLVTANTITKSIHLYDSQGFIYKEAAENVLRYILTEAKEKKKTAFQSGWKMYANEGIPQQTNENDCGAFVLEYCRCLSLGKPLHFSQEDMPNVRNRIYRELCECKLQD</sequence>
<comment type="subcellular location">
    <subcellularLocation>
        <location evidence="1">Nucleus</location>
        <location evidence="1">Nucleolus</location>
    </subcellularLocation>
</comment>
<protein>
    <recommendedName>
        <fullName evidence="9">Ubiquitin-like protease family profile domain-containing protein</fullName>
    </recommendedName>
</protein>
<accession>A0ABD0WAK6</accession>
<organism evidence="10 11">
    <name type="scientific">Umbra pygmaea</name>
    <name type="common">Eastern mudminnow</name>
    <dbReference type="NCBI Taxonomy" id="75934"/>
    <lineage>
        <taxon>Eukaryota</taxon>
        <taxon>Metazoa</taxon>
        <taxon>Chordata</taxon>
        <taxon>Craniata</taxon>
        <taxon>Vertebrata</taxon>
        <taxon>Euteleostomi</taxon>
        <taxon>Actinopterygii</taxon>
        <taxon>Neopterygii</taxon>
        <taxon>Teleostei</taxon>
        <taxon>Protacanthopterygii</taxon>
        <taxon>Esociformes</taxon>
        <taxon>Umbridae</taxon>
        <taxon>Umbra</taxon>
    </lineage>
</organism>
<dbReference type="GO" id="GO:0008234">
    <property type="term" value="F:cysteine-type peptidase activity"/>
    <property type="evidence" value="ECO:0007669"/>
    <property type="project" value="UniProtKB-KW"/>
</dbReference>
<name>A0ABD0WAK6_UMBPY</name>
<dbReference type="InterPro" id="IPR003653">
    <property type="entry name" value="Peptidase_C48_C"/>
</dbReference>
<keyword evidence="5" id="KW-0378">Hydrolase</keyword>
<evidence type="ECO:0000256" key="1">
    <source>
        <dbReference type="ARBA" id="ARBA00004604"/>
    </source>
</evidence>
<dbReference type="AlphaFoldDB" id="A0ABD0WAK6"/>